<dbReference type="AlphaFoldDB" id="A0A090QRK6"/>
<name>A0A090QRK6_9GAMM</name>
<protein>
    <submittedName>
        <fullName evidence="1">Heavy metal RND efflux outer membrane protein CzcC family</fullName>
    </submittedName>
</protein>
<reference evidence="1 2" key="1">
    <citation type="journal article" date="2014" name="Genome Announc.">
        <title>Draft Genome Sequences of Two Vibrionaceae Species, Vibrio ponticus C121 and Photobacterium aphoticum C119, Isolated as Coral Reef Microbiota.</title>
        <authorList>
            <person name="Al-saari N."/>
            <person name="Meirelles P.M."/>
            <person name="Mino S."/>
            <person name="Suda W."/>
            <person name="Oshima K."/>
            <person name="Hattori M."/>
            <person name="Ohkuma M."/>
            <person name="Thompson F.L."/>
            <person name="Gomez-Gil B."/>
            <person name="Sawabe T."/>
            <person name="Sawabe T."/>
        </authorList>
    </citation>
    <scope>NUCLEOTIDE SEQUENCE [LARGE SCALE GENOMIC DNA]</scope>
    <source>
        <strain evidence="1 2">JCM 19237</strain>
    </source>
</reference>
<comment type="caution">
    <text evidence="1">The sequence shown here is derived from an EMBL/GenBank/DDBJ whole genome shotgun (WGS) entry which is preliminary data.</text>
</comment>
<gene>
    <name evidence="1" type="ORF">JCM19237_601</name>
</gene>
<dbReference type="Proteomes" id="UP000029227">
    <property type="component" value="Unassembled WGS sequence"/>
</dbReference>
<accession>A0A090QRK6</accession>
<evidence type="ECO:0000313" key="1">
    <source>
        <dbReference type="EMBL" id="GAL05511.1"/>
    </source>
</evidence>
<evidence type="ECO:0000313" key="2">
    <source>
        <dbReference type="Proteomes" id="UP000029227"/>
    </source>
</evidence>
<proteinExistence type="predicted"/>
<organism evidence="1 2">
    <name type="scientific">Photobacterium aphoticum</name>
    <dbReference type="NCBI Taxonomy" id="754436"/>
    <lineage>
        <taxon>Bacteria</taxon>
        <taxon>Pseudomonadati</taxon>
        <taxon>Pseudomonadota</taxon>
        <taxon>Gammaproteobacteria</taxon>
        <taxon>Vibrionales</taxon>
        <taxon>Vibrionaceae</taxon>
        <taxon>Photobacterium</taxon>
    </lineage>
</organism>
<dbReference type="EMBL" id="BBMN01000007">
    <property type="protein sequence ID" value="GAL05511.1"/>
    <property type="molecule type" value="Genomic_DNA"/>
</dbReference>
<sequence length="87" mass="9954">MLIKQMQAQVQATLADRTYLAERLQRYRQALQPQARAKTQAVERGYQNTTSSLDEYIKAASEELTIAIEQARIEPTGSKPTTPWHTY</sequence>
<dbReference type="STRING" id="754436.JCM19237_601"/>
<dbReference type="eggNOG" id="COG1538">
    <property type="taxonomic scope" value="Bacteria"/>
</dbReference>